<dbReference type="Pfam" id="PF10105">
    <property type="entry name" value="DUF2344"/>
    <property type="match status" value="1"/>
</dbReference>
<evidence type="ECO:0000256" key="1">
    <source>
        <dbReference type="SAM" id="MobiDB-lite"/>
    </source>
</evidence>
<dbReference type="NCBIfam" id="TIGR03936">
    <property type="entry name" value="sam_1_link_chp"/>
    <property type="match status" value="1"/>
</dbReference>
<gene>
    <name evidence="3" type="ORF">D7U36_00975</name>
</gene>
<comment type="caution">
    <text evidence="3">The sequence shown here is derived from an EMBL/GenBank/DDBJ whole genome shotgun (WGS) entry which is preliminary data.</text>
</comment>
<feature type="region of interest" description="Disordered" evidence="1">
    <location>
        <begin position="206"/>
        <end position="240"/>
    </location>
</feature>
<sequence>MQRLRLSYSKLGVARFASHRDFSRAFERALRRAGVPMAYSSGFSPHPRISYANSAPTSAASYAEYADIAVLEKLDPGQLREDLNAALPDGFRVLRVVERHRPALSDLLQVSDWAIDLGDVARPDLESAVRALLAADRVEVSRITRKGERVFDARQAVLSAQVDDDGHVRVRVTHGTPLVRPDDVLAALRVLRPGLGGEHPGLFTRLRQGPLLSDGSVGDPLDVPDPSAAEDSSAPAGQQG</sequence>
<dbReference type="AlphaFoldDB" id="A0A8B3FVY0"/>
<evidence type="ECO:0000313" key="3">
    <source>
        <dbReference type="EMBL" id="RLP13030.1"/>
    </source>
</evidence>
<protein>
    <submittedName>
        <fullName evidence="3">DUF2344 domain-containing protein</fullName>
    </submittedName>
</protein>
<accession>A0A8B3FVY0</accession>
<feature type="compositionally biased region" description="Low complexity" evidence="1">
    <location>
        <begin position="224"/>
        <end position="240"/>
    </location>
</feature>
<dbReference type="Proteomes" id="UP000279336">
    <property type="component" value="Unassembled WGS sequence"/>
</dbReference>
<evidence type="ECO:0000313" key="4">
    <source>
        <dbReference type="Proteomes" id="UP000279336"/>
    </source>
</evidence>
<dbReference type="OrthoDB" id="9780488at2"/>
<evidence type="ECO:0000259" key="2">
    <source>
        <dbReference type="Pfam" id="PF10105"/>
    </source>
</evidence>
<proteinExistence type="predicted"/>
<organism evidence="3 4">
    <name type="scientific">Propionibacterium australiense</name>
    <dbReference type="NCBI Taxonomy" id="119981"/>
    <lineage>
        <taxon>Bacteria</taxon>
        <taxon>Bacillati</taxon>
        <taxon>Actinomycetota</taxon>
        <taxon>Actinomycetes</taxon>
        <taxon>Propionibacteriales</taxon>
        <taxon>Propionibacteriaceae</taxon>
        <taxon>Propionibacterium</taxon>
    </lineage>
</organism>
<dbReference type="EMBL" id="RCIW01000001">
    <property type="protein sequence ID" value="RLP13030.1"/>
    <property type="molecule type" value="Genomic_DNA"/>
</dbReference>
<reference evidence="3 4" key="1">
    <citation type="submission" date="2018-10" db="EMBL/GenBank/DDBJ databases">
        <title>Propionibacterium australiense Genome Sequencing and Assembly.</title>
        <authorList>
            <person name="Bernier A.-M."/>
            <person name="Bernard K."/>
        </authorList>
    </citation>
    <scope>NUCLEOTIDE SEQUENCE [LARGE SCALE GENOMIC DNA]</scope>
    <source>
        <strain evidence="3 4">NML98A078</strain>
    </source>
</reference>
<feature type="domain" description="DUF2344" evidence="2">
    <location>
        <begin position="3"/>
        <end position="174"/>
    </location>
</feature>
<dbReference type="InterPro" id="IPR018768">
    <property type="entry name" value="DUF2344"/>
</dbReference>
<name>A0A8B3FVY0_9ACTN</name>